<keyword evidence="2" id="KW-1185">Reference proteome</keyword>
<dbReference type="GO" id="GO:0000149">
    <property type="term" value="F:SNARE binding"/>
    <property type="evidence" value="ECO:0007669"/>
    <property type="project" value="TreeGrafter"/>
</dbReference>
<reference evidence="1 2" key="1">
    <citation type="journal article" date="2014" name="Genome Biol. Evol.">
        <title>The genome of the myxosporean Thelohanellus kitauei shows adaptations to nutrient acquisition within its fish host.</title>
        <authorList>
            <person name="Yang Y."/>
            <person name="Xiong J."/>
            <person name="Zhou Z."/>
            <person name="Huo F."/>
            <person name="Miao W."/>
            <person name="Ran C."/>
            <person name="Liu Y."/>
            <person name="Zhang J."/>
            <person name="Feng J."/>
            <person name="Wang M."/>
            <person name="Wang M."/>
            <person name="Wang L."/>
            <person name="Yao B."/>
        </authorList>
    </citation>
    <scope>NUCLEOTIDE SEQUENCE [LARGE SCALE GENOMIC DNA]</scope>
    <source>
        <strain evidence="1">Wuqing</strain>
    </source>
</reference>
<dbReference type="GO" id="GO:0070939">
    <property type="term" value="C:Dsl1/NZR complex"/>
    <property type="evidence" value="ECO:0007669"/>
    <property type="project" value="TreeGrafter"/>
</dbReference>
<name>A0A0C2IZ17_THEKT</name>
<proteinExistence type="predicted"/>
<evidence type="ECO:0000313" key="1">
    <source>
        <dbReference type="EMBL" id="KII62057.1"/>
    </source>
</evidence>
<dbReference type="Proteomes" id="UP000031668">
    <property type="component" value="Unassembled WGS sequence"/>
</dbReference>
<dbReference type="PANTHER" id="PTHR15922:SF2">
    <property type="entry name" value="NBAS SUBUNIT OF NRZ TETHERING COMPLEX"/>
    <property type="match status" value="1"/>
</dbReference>
<comment type="caution">
    <text evidence="1">The sequence shown here is derived from an EMBL/GenBank/DDBJ whole genome shotgun (WGS) entry which is preliminary data.</text>
</comment>
<dbReference type="EMBL" id="JWZT01005123">
    <property type="protein sequence ID" value="KII62057.1"/>
    <property type="molecule type" value="Genomic_DNA"/>
</dbReference>
<dbReference type="PANTHER" id="PTHR15922">
    <property type="entry name" value="NEUROBLASTOMA-AMPLIFIED SEQUENCE"/>
    <property type="match status" value="1"/>
</dbReference>
<gene>
    <name evidence="1" type="ORF">RF11_07933</name>
</gene>
<organism evidence="1 2">
    <name type="scientific">Thelohanellus kitauei</name>
    <name type="common">Myxosporean</name>
    <dbReference type="NCBI Taxonomy" id="669202"/>
    <lineage>
        <taxon>Eukaryota</taxon>
        <taxon>Metazoa</taxon>
        <taxon>Cnidaria</taxon>
        <taxon>Myxozoa</taxon>
        <taxon>Myxosporea</taxon>
        <taxon>Bivalvulida</taxon>
        <taxon>Platysporina</taxon>
        <taxon>Myxobolidae</taxon>
        <taxon>Thelohanellus</taxon>
    </lineage>
</organism>
<evidence type="ECO:0000313" key="2">
    <source>
        <dbReference type="Proteomes" id="UP000031668"/>
    </source>
</evidence>
<sequence>MEDEDRYEKIAVKNFEVSALSEAEKTAKLWNILRFVNDTFFSKLLRLFYSTPCETGPYLNLISGFDSRIGVIRKDHIEIFDHTDLHCNKRLLVIEPIDIHSRIYHSDDLAIICIVKKSNITFYHLIFNDNQVIETFANQIELKMNIDQILIVKTGSRGIYDCITFNKKGDVLFHVIDINTQFPIVFERILDFNFPAGYKEFQRISADKFLLISSPQKSSCYFDKLGIMIYRYSTNDRVFEPIQLCECDDEKVPNFPNLKIIKNLTVDSNYITFFENYKICRFKITNCTIWNSFDINLADIKNVLWIDDNSVMMQTGDVLNFVNFTSESPIIQIKDLSLLSQQYNKNFFAISSSKYHFSLVYLRYINEEEICMKLLGKHDLESVLKYAKIHKINPEIIYKHKWNNSSKSISDLGFFEEINDEKYIFDCLFDQDISLLVFEKILKKYKKITHKTDDIYHSIILQFQQRIEIFKMINDNNIFPIECYRSFLTCSIFHLVNELLSRELLPAASILFRYYDRILKNHYYALLCTIPEVTPVSKMSRILSIFDDNFEPKIHSPDSKILNNCQFDEKIENDVIQHFYTENPHLLRFRDRLDAQATSDWYIFRACEIYENSNIIWNAFQLLLHGVHKNVQIPKCIIDDSSFLFETYQCSNHISLRKFIDMSKTEKFFYLLETDSQDCLIDSFLLFYKIDTILIDIIWKLPPDQIRNIVKNHVKYSIESHILVNAIYDLFQRDPAKDLEILKALTQSVIKNQLPADEQTKLTQLHVYHRILSILQEWNLYVPIHHFDDIFNTRKNQNIFNNIFASLKVENFNQEFTILELMSCIIQITTADSILYLKNFVSNAVYKCSTIYEVALVYDIFERGFEINNLPLIELSQILTECTEGLIDLIRGYNDEYYLLANKCAELSHNSKYIDMFSECKKLFKIIPNYDLKKIFKFQGNELLDAYIKRGDIISNISKIIESYSVLSGQTATESEIYVIVRILDHYFEASNYAVCADYCQRLINLKYERSWYYCFHLALKDKNLKVYQRLKYLNQAITNCPKMELNSVLSEIKKFQNRHNQDFIFEINQNFSTVHIERNAVFYIDQEKLLQVCVNSAKNLVQVNKLAYSYILRYLYDVQISIDLEFIKDLLSLNPMILISFFEKFLNHDNFPTFIECKNRILTYNKAKAIAPDVDESIIIKTHPDQSKKNAVSAVLDRLTELSMNEHGTRRLHDILFSETFIQNLLHMNIEHDLLASHIRGILSQFSSGQASILLEWFLFGQELFGPNFMYKNIRTSQHIANIELVKDYWPELDYNSLLAGDLAFLEGSAHKSNFQTIYKFMSMDSGIEFDKQAAYMILTRKVINFDENDLFLNEEFSKTLKNLLNELEPENIEKLITYSLSQPYSLKKLATLSDFLARNLPDSITNHQALFDSLKNLHRFYVSCSQYEEQEKCKLVSFKHPRLNGVEEIYNILKQSDLESKTLCFLAKVYANFINKVFPSQFFDFFQCQFEILVTDTESMIFLIGNLRKLEFNECFKTILSSLTNYLYNFYLHQDLIQMSGEGLRIITFVKEKTSSIEFQKLEEFYSIQMCLRTFWTSDMPINLDIDSIQSSHTRLELIQFLILECRLPSHLVAISDLIQIFRNKTHDPSFHKVIRDFMILCVDKFRNGSIVSNLFMKMKPKHILDHYSCTEVYTRLWNNQLYFDAVRVSMAANLPNLMNLAIFDVSCLRDMILVEPVLNDSFINESYIVLDLVIVVYNLENKIFYHSLVKYCLNTPQFQHYDKSLTDGSSPFHLLIEKLQNADLQDEVRRLQRHPKEPTHLLSSVMDNLVNFGKQFR</sequence>
<accession>A0A0C2IZ17</accession>
<dbReference type="GO" id="GO:0006890">
    <property type="term" value="P:retrograde vesicle-mediated transport, Golgi to endoplasmic reticulum"/>
    <property type="evidence" value="ECO:0007669"/>
    <property type="project" value="TreeGrafter"/>
</dbReference>
<dbReference type="OrthoDB" id="19988at2759"/>
<protein>
    <submittedName>
        <fullName evidence="1">Uncharacterized protein</fullName>
    </submittedName>
</protein>